<feature type="transmembrane region" description="Helical" evidence="8">
    <location>
        <begin position="67"/>
        <end position="88"/>
    </location>
</feature>
<reference evidence="9 10" key="1">
    <citation type="journal article" date="2010" name="Stand. Genomic Sci.">
        <title>Complete genome sequence of Ferrimonas balearica type strain (PAT).</title>
        <authorList>
            <person name="Nolan M."/>
            <person name="Sikorski J."/>
            <person name="Davenport K."/>
            <person name="Lucas S."/>
            <person name="Glavina Del Rio T."/>
            <person name="Tice H."/>
            <person name="Cheng J."/>
            <person name="Goodwin L."/>
            <person name="Pitluck S."/>
            <person name="Liolios K."/>
            <person name="Ivanova N."/>
            <person name="Mavromatis K."/>
            <person name="Ovchinnikova G."/>
            <person name="Pati A."/>
            <person name="Chen A."/>
            <person name="Palaniappan K."/>
            <person name="Land M."/>
            <person name="Hauser L."/>
            <person name="Chang Y."/>
            <person name="Jeffries C."/>
            <person name="Tapia R."/>
            <person name="Brettin T."/>
            <person name="Detter J."/>
            <person name="Han C."/>
            <person name="Yasawong M."/>
            <person name="Rohde M."/>
            <person name="Tindall B."/>
            <person name="Goker M."/>
            <person name="Woyke T."/>
            <person name="Bristow J."/>
            <person name="Eisen J."/>
            <person name="Markowitz V."/>
            <person name="Hugenholtz P."/>
            <person name="Kyrpides N."/>
            <person name="Klenk H."/>
            <person name="Lapidus A."/>
        </authorList>
    </citation>
    <scope>NUCLEOTIDE SEQUENCE [LARGE SCALE GENOMIC DNA]</scope>
    <source>
        <strain evidence="10">DSM 9799 / CCM 4581 / KCTC 23876 / PAT</strain>
    </source>
</reference>
<evidence type="ECO:0000256" key="4">
    <source>
        <dbReference type="ARBA" id="ARBA00022475"/>
    </source>
</evidence>
<dbReference type="Pfam" id="PF01925">
    <property type="entry name" value="TauE"/>
    <property type="match status" value="1"/>
</dbReference>
<feature type="transmembrane region" description="Helical" evidence="8">
    <location>
        <begin position="124"/>
        <end position="149"/>
    </location>
</feature>
<dbReference type="Proteomes" id="UP000006683">
    <property type="component" value="Chromosome"/>
</dbReference>
<keyword evidence="10" id="KW-1185">Reference proteome</keyword>
<gene>
    <name evidence="9" type="ordered locus">Fbal_3515</name>
</gene>
<comment type="subcellular location">
    <subcellularLocation>
        <location evidence="1 8">Cell membrane</location>
        <topology evidence="1 8">Multi-pass membrane protein</topology>
    </subcellularLocation>
</comment>
<dbReference type="GO" id="GO:0005886">
    <property type="term" value="C:plasma membrane"/>
    <property type="evidence" value="ECO:0007669"/>
    <property type="project" value="UniProtKB-SubCell"/>
</dbReference>
<evidence type="ECO:0000256" key="8">
    <source>
        <dbReference type="RuleBase" id="RU363041"/>
    </source>
</evidence>
<dbReference type="STRING" id="550540.Fbal_3515"/>
<keyword evidence="6 8" id="KW-1133">Transmembrane helix</keyword>
<dbReference type="PANTHER" id="PTHR30269">
    <property type="entry name" value="TRANSMEMBRANE PROTEIN YFCA"/>
    <property type="match status" value="1"/>
</dbReference>
<dbReference type="eggNOG" id="COG0730">
    <property type="taxonomic scope" value="Bacteria"/>
</dbReference>
<name>E1SN54_FERBD</name>
<evidence type="ECO:0000256" key="1">
    <source>
        <dbReference type="ARBA" id="ARBA00004651"/>
    </source>
</evidence>
<feature type="transmembrane region" description="Helical" evidence="8">
    <location>
        <begin position="6"/>
        <end position="29"/>
    </location>
</feature>
<evidence type="ECO:0000256" key="6">
    <source>
        <dbReference type="ARBA" id="ARBA00022989"/>
    </source>
</evidence>
<feature type="transmembrane region" description="Helical" evidence="8">
    <location>
        <begin position="41"/>
        <end position="61"/>
    </location>
</feature>
<dbReference type="KEGG" id="fbl:Fbal_3515"/>
<dbReference type="EMBL" id="CP002209">
    <property type="protein sequence ID" value="ADN77712.1"/>
    <property type="molecule type" value="Genomic_DNA"/>
</dbReference>
<dbReference type="InterPro" id="IPR002781">
    <property type="entry name" value="TM_pro_TauE-like"/>
</dbReference>
<dbReference type="PANTHER" id="PTHR30269:SF37">
    <property type="entry name" value="MEMBRANE TRANSPORTER PROTEIN"/>
    <property type="match status" value="1"/>
</dbReference>
<dbReference type="InterPro" id="IPR052017">
    <property type="entry name" value="TSUP"/>
</dbReference>
<dbReference type="AlphaFoldDB" id="E1SN54"/>
<evidence type="ECO:0000256" key="2">
    <source>
        <dbReference type="ARBA" id="ARBA00009142"/>
    </source>
</evidence>
<feature type="transmembrane region" description="Helical" evidence="8">
    <location>
        <begin position="221"/>
        <end position="241"/>
    </location>
</feature>
<keyword evidence="5 8" id="KW-0812">Transmembrane</keyword>
<sequence length="244" mass="25675">MDLSLLWVLAVVTVGAAVQGAIGFGLAVVVTPILYMIDPAWVPAPIILMGMALSILTMWRIRAPLDIGVLAPALLGRIPGGIIGTYLLVVASAEWLGLGIGLIVLVAVALTVRKYSVAFTKANLFWAGTLSGVFSSISAIGGPPMALLLNHHRSAAQMRQTLSSFFLFGCIIALTLLALAGELGWDDLLRGFWLLPATALGFAIGDKLANRVEPERLKAATLVICALAGTLLVLRSAIALWPEV</sequence>
<proteinExistence type="inferred from homology"/>
<feature type="transmembrane region" description="Helical" evidence="8">
    <location>
        <begin position="161"/>
        <end position="180"/>
    </location>
</feature>
<keyword evidence="7 8" id="KW-0472">Membrane</keyword>
<feature type="transmembrane region" description="Helical" evidence="8">
    <location>
        <begin position="95"/>
        <end position="112"/>
    </location>
</feature>
<evidence type="ECO:0000313" key="10">
    <source>
        <dbReference type="Proteomes" id="UP000006683"/>
    </source>
</evidence>
<protein>
    <recommendedName>
        <fullName evidence="8">Probable membrane transporter protein</fullName>
    </recommendedName>
</protein>
<dbReference type="GeneID" id="67183722"/>
<evidence type="ECO:0000256" key="7">
    <source>
        <dbReference type="ARBA" id="ARBA00023136"/>
    </source>
</evidence>
<keyword evidence="4 8" id="KW-1003">Cell membrane</keyword>
<keyword evidence="3" id="KW-0813">Transport</keyword>
<evidence type="ECO:0000256" key="5">
    <source>
        <dbReference type="ARBA" id="ARBA00022692"/>
    </source>
</evidence>
<evidence type="ECO:0000256" key="3">
    <source>
        <dbReference type="ARBA" id="ARBA00022448"/>
    </source>
</evidence>
<organism evidence="9 10">
    <name type="scientific">Ferrimonas balearica (strain DSM 9799 / CCM 4581 / KCTC 23876 / PAT)</name>
    <dbReference type="NCBI Taxonomy" id="550540"/>
    <lineage>
        <taxon>Bacteria</taxon>
        <taxon>Pseudomonadati</taxon>
        <taxon>Pseudomonadota</taxon>
        <taxon>Gammaproteobacteria</taxon>
        <taxon>Alteromonadales</taxon>
        <taxon>Ferrimonadaceae</taxon>
        <taxon>Ferrimonas</taxon>
    </lineage>
</organism>
<dbReference type="RefSeq" id="WP_013347018.1">
    <property type="nucleotide sequence ID" value="NC_014541.1"/>
</dbReference>
<comment type="similarity">
    <text evidence="2 8">Belongs to the 4-toluene sulfonate uptake permease (TSUP) (TC 2.A.102) family.</text>
</comment>
<accession>E1SN54</accession>
<evidence type="ECO:0000313" key="9">
    <source>
        <dbReference type="EMBL" id="ADN77712.1"/>
    </source>
</evidence>
<dbReference type="HOGENOM" id="CLU_054750_2_0_6"/>
<feature type="transmembrane region" description="Helical" evidence="8">
    <location>
        <begin position="192"/>
        <end position="209"/>
    </location>
</feature>